<evidence type="ECO:0000313" key="2">
    <source>
        <dbReference type="Proteomes" id="UP000805704"/>
    </source>
</evidence>
<comment type="caution">
    <text evidence="1">The sequence shown here is derived from an EMBL/GenBank/DDBJ whole genome shotgun (WGS) entry which is preliminary data.</text>
</comment>
<keyword evidence="2" id="KW-1185">Reference proteome</keyword>
<proteinExistence type="predicted"/>
<dbReference type="Proteomes" id="UP000805704">
    <property type="component" value="Chromosome 19"/>
</dbReference>
<name>A0ACB7F0L0_NIBAL</name>
<dbReference type="EMBL" id="CM024807">
    <property type="protein sequence ID" value="KAG8008039.1"/>
    <property type="molecule type" value="Genomic_DNA"/>
</dbReference>
<reference evidence="1" key="1">
    <citation type="submission" date="2020-04" db="EMBL/GenBank/DDBJ databases">
        <title>A chromosome-scale assembly and high-density genetic map of the yellow drum (Nibea albiflora) genome.</title>
        <authorList>
            <person name="Xu D."/>
            <person name="Zhang W."/>
            <person name="Chen R."/>
            <person name="Tan P."/>
            <person name="Wang L."/>
            <person name="Song H."/>
            <person name="Tian L."/>
            <person name="Zhu Q."/>
            <person name="Wang B."/>
        </authorList>
    </citation>
    <scope>NUCLEOTIDE SEQUENCE</scope>
    <source>
        <strain evidence="1">ZJHYS-2018</strain>
    </source>
</reference>
<sequence length="333" mass="36523">MGAAVPGVTHTILLLGGGAASLICAEILRQENFGGRIILATRDELLPYDKTRLSKVMNVESDTILLRKREFYHQYDIEVWLRKEALSVDTDKKTVTFDDGSVQSYDQLLISTGCRAKPLDVPGMDLDNVKMLETPEDARQIHEASMGTNVALVGTSFVGMEIASYLIEKASSITVIGSSEVPYQNTLGSEIGRAIMKILSEKNVKFHMSDHVTEIKGVDGKVKEVVLRSGKVVPADIVVVGIGIKPNSEFLRGSKIQMDSKNFVTVDKYMRTNVPGVFCAGDVATFPLAMAKGRMVNIGHWQMAQAHGCGEGYTDIVIKGKFEDMKFLALYIK</sequence>
<evidence type="ECO:0000313" key="1">
    <source>
        <dbReference type="EMBL" id="KAG8008039.1"/>
    </source>
</evidence>
<protein>
    <submittedName>
        <fullName evidence="1">Apoptosis-inducing factor 3</fullName>
    </submittedName>
</protein>
<gene>
    <name evidence="1" type="primary">AIFM3</name>
    <name evidence="1" type="ORF">GBF38_003782</name>
</gene>
<accession>A0ACB7F0L0</accession>
<organism evidence="1 2">
    <name type="scientific">Nibea albiflora</name>
    <name type="common">Yellow drum</name>
    <name type="synonym">Corvina albiflora</name>
    <dbReference type="NCBI Taxonomy" id="240163"/>
    <lineage>
        <taxon>Eukaryota</taxon>
        <taxon>Metazoa</taxon>
        <taxon>Chordata</taxon>
        <taxon>Craniata</taxon>
        <taxon>Vertebrata</taxon>
        <taxon>Euteleostomi</taxon>
        <taxon>Actinopterygii</taxon>
        <taxon>Neopterygii</taxon>
        <taxon>Teleostei</taxon>
        <taxon>Neoteleostei</taxon>
        <taxon>Acanthomorphata</taxon>
        <taxon>Eupercaria</taxon>
        <taxon>Sciaenidae</taxon>
        <taxon>Nibea</taxon>
    </lineage>
</organism>